<reference evidence="1 2" key="1">
    <citation type="journal article" date="2017" name="BMC Genomics">
        <title>Whole-genome assembly of Babesia ovata and comparative genomics between closely related pathogens.</title>
        <authorList>
            <person name="Yamagishi J."/>
            <person name="Asada M."/>
            <person name="Hakimi H."/>
            <person name="Tanaka T.Q."/>
            <person name="Sugimoto C."/>
            <person name="Kawazu S."/>
        </authorList>
    </citation>
    <scope>NUCLEOTIDE SEQUENCE [LARGE SCALE GENOMIC DNA]</scope>
    <source>
        <strain evidence="1 2">Miyake</strain>
    </source>
</reference>
<protein>
    <submittedName>
        <fullName evidence="1">Uncharacterized protein</fullName>
    </submittedName>
</protein>
<organism evidence="1 2">
    <name type="scientific">Babesia ovata</name>
    <dbReference type="NCBI Taxonomy" id="189622"/>
    <lineage>
        <taxon>Eukaryota</taxon>
        <taxon>Sar</taxon>
        <taxon>Alveolata</taxon>
        <taxon>Apicomplexa</taxon>
        <taxon>Aconoidasida</taxon>
        <taxon>Piroplasmida</taxon>
        <taxon>Babesiidae</taxon>
        <taxon>Babesia</taxon>
    </lineage>
</organism>
<dbReference type="RefSeq" id="XP_028868703.1">
    <property type="nucleotide sequence ID" value="XM_029012870.1"/>
</dbReference>
<gene>
    <name evidence="1" type="ORF">BOVATA_039530</name>
</gene>
<dbReference type="GeneID" id="39876230"/>
<accession>A0A2H6KHJ5</accession>
<name>A0A2H6KHJ5_9APIC</name>
<proteinExistence type="predicted"/>
<dbReference type="EMBL" id="BDSA01000005">
    <property type="protein sequence ID" value="GBE62460.1"/>
    <property type="molecule type" value="Genomic_DNA"/>
</dbReference>
<dbReference type="OrthoDB" id="364130at2759"/>
<dbReference type="Proteomes" id="UP000236319">
    <property type="component" value="Unassembled WGS sequence"/>
</dbReference>
<dbReference type="VEuPathDB" id="PiroplasmaDB:BOVATA_039530"/>
<comment type="caution">
    <text evidence="1">The sequence shown here is derived from an EMBL/GenBank/DDBJ whole genome shotgun (WGS) entry which is preliminary data.</text>
</comment>
<keyword evidence="2" id="KW-1185">Reference proteome</keyword>
<sequence length="1617" mass="183115">MASCEPQPWLHEFRRCLKSLKNPEEYVSFALSYNPHGQLLRDSSVSANGHYGRERTEYSTSKCSGGSMCSGIVTPSVADVYNCGASAFVRSRDVQLDLSKVYLLLSNANEIFEKRFPRGCSKARLHRVAVSATQSDSGESDDDVINPSNIGDGRFERYVVICMALTEQFPFEHASHQHSPDVGLEGLGKQEKRLLPRTLTNFKINPVDYRNLRGVSDPVKEVETVAEDLDVVTILSWPFYRDATCDDIFKLLCYSLMMGNFQAFDVILQNYDPCLLDHVKENWSVLLSYVPVVGDYKRCRDLIGNVFSMSERVSDEDCSKVIDWVLWRTYVILEVTKCSFHVALKFLKTMAVLLNKIENCSAVVRSKLYLFRSLLSLMKQYIIYGSFKTGSGMTAKEIEASNCLTFVEFLQLKASERLQLFIECIEMPILGQEDCACDETYRDNYGIYKVCLNCKTVNATNVMSVFFRLQCIKEDVNDVDNVFCGLSEEFCVFFAELRRCANASNAECMEGLYQTFEGAISTELFETLYALTKALLVAGLRDVAYNTVLRVLFDRSSRYNLLENYFVYKSIFTLFGITNGAGDYGNAHALAHEDSFMANLGDSCLQRLSRDHTTACSYSRSEPSDPGYVEFIKARSSGNVQLTLSLILRAVRCQINFMEAVLNLLSIMRMSATNFSKLHIGITELTESLCDQDSAALLIQKILIHIIDRRPSVDDFRICVHALQDIAAHLNGLSLQDLHMMFFFTICISSSELGYVDAQLQVWFASSSKGIDKIGMFLMASLSAVKATIYRLSSQQHVNFAIAKLVTELSHGLHEGAADWKYLKHPIYESAMKIHDMIQVYLDFLGMDWDGNVVNQGGSVLSFIESGDNVQYIPDYEIIISDLGRLGMFQRISTVDTASSLYISNIQRKQKRLGYNLYSNKTELMECALRNLASCYLEYAEKVSPDAESYWECRIFASILRGAYTDGDDGFVYGEGQMTKRLSHIRDNALLVLPAKARKDIAGMLALILNLVQESQAHANFESAAVEDAAMSVLMWRLLASSYVKSADFGAMAKLCAQFAHDELPAFIRFLKEKTFHVAPMQSDDANESSDLCASNITLFEVITGPDGDTESTHNAGNELEVNDFVLRSCILKLLGKVNLAKIEVCQPDKMKISFDKLAHRFTGNTASVLLSKALGKAETGLSSINLKKMQFETLKGKFFSSAKKSTDIFDGRFLPVLNFYNTAVLCFTDYDFSDPAKLGDGQVENQNLIRWRSVVRFDVLQLLRVDVELGVMMMLEMCNFTMNILFIEQMHRIFHNINVHLCMRIIQVLRARLSKLGWHRSLIAHLESIEGFLALFLVFPGEIDIYIGRFIASSTYRSEFFAKVAEYVLEDVNAFLQIYKCLDALFSCKELARESTPNLDVPLTLDELGDALWADVSLPEHHCRITDPLIVNEYVGILLQSFEKTFWNSSPTDLLEKIRCIEPEFLQLGGPYRNCLLSIYDLYVQRRMHKPGNWLCWRKLVYRYLQVYPEEETFFGALFRPASDDLLRLLEVIERTTDGFDITEVDDFEMFKRQLLRKVNFRNYFEIANAMRHVDAEAARVVIESVRDDIHGAAYVTGFDAARALHSFDVDTASGW</sequence>
<evidence type="ECO:0000313" key="2">
    <source>
        <dbReference type="Proteomes" id="UP000236319"/>
    </source>
</evidence>
<evidence type="ECO:0000313" key="1">
    <source>
        <dbReference type="EMBL" id="GBE62460.1"/>
    </source>
</evidence>